<organism evidence="1">
    <name type="scientific">Streptomyces ambofaciens (strain ATCC 23877 / 3486 / DSM 40053 / JCM 4204 / NBRC 12836 / NRRL B-2516)</name>
    <dbReference type="NCBI Taxonomy" id="278992"/>
    <lineage>
        <taxon>Bacteria</taxon>
        <taxon>Bacillati</taxon>
        <taxon>Actinomycetota</taxon>
        <taxon>Actinomycetes</taxon>
        <taxon>Kitasatosporales</taxon>
        <taxon>Streptomycetaceae</taxon>
        <taxon>Streptomyces</taxon>
    </lineage>
</organism>
<sequence length="98" mass="10945">MKRPARHWPAPSHIRTSITGKELPKPLIAADVSIMIHHTQRTKTPQTTAEREDVCPSCGHTVPAEVTRHKTLGIYVPVWRRGTCHNPDCAAAVPDRRP</sequence>
<protein>
    <submittedName>
        <fullName evidence="1">Uncharacterized protein</fullName>
    </submittedName>
</protein>
<name>A3KJK4_STRA7</name>
<dbReference type="AlphaFoldDB" id="A3KJK4"/>
<gene>
    <name evidence="1" type="ORF">SAML0903</name>
</gene>
<evidence type="ECO:0000313" key="1">
    <source>
        <dbReference type="EMBL" id="CAJ89889.1"/>
    </source>
</evidence>
<dbReference type="EMBL" id="AM238663">
    <property type="protein sequence ID" value="CAJ89889.1"/>
    <property type="molecule type" value="Genomic_DNA"/>
</dbReference>
<proteinExistence type="predicted"/>
<reference evidence="1" key="1">
    <citation type="journal article" date="2006" name="Mol. Biol. Evol.">
        <title>Evolution of the terminal regions of the Streptomyces linear chromosome.</title>
        <authorList>
            <person name="Choulet F."/>
            <person name="Aigle B."/>
            <person name="Gallois A."/>
            <person name="Mangenot S."/>
            <person name="Gerbaud C."/>
            <person name="Truong C."/>
            <person name="Francou F.X."/>
            <person name="Fourrier C."/>
            <person name="Guerineau M."/>
            <person name="Decaris B."/>
            <person name="Barbe V."/>
            <person name="Pernodet J.L."/>
            <person name="Leblond P."/>
        </authorList>
    </citation>
    <scope>NUCLEOTIDE SEQUENCE</scope>
    <source>
        <strain evidence="1">ATCC 23877</strain>
    </source>
</reference>
<accession>A3KJK4</accession>